<reference evidence="15 16" key="1">
    <citation type="submission" date="2016-10" db="EMBL/GenBank/DDBJ databases">
        <authorList>
            <person name="de Groot N.N."/>
        </authorList>
    </citation>
    <scope>NUCLEOTIDE SEQUENCE [LARGE SCALE GENOMIC DNA]</scope>
    <source>
        <strain evidence="15 16">DSM 4180</strain>
    </source>
</reference>
<dbReference type="STRING" id="195064.SAMN05421721_101247"/>
<evidence type="ECO:0000256" key="12">
    <source>
        <dbReference type="ARBA" id="ARBA00037975"/>
    </source>
</evidence>
<keyword evidence="6 13" id="KW-0812">Transmembrane</keyword>
<dbReference type="GO" id="GO:0046872">
    <property type="term" value="F:metal ion binding"/>
    <property type="evidence" value="ECO:0007669"/>
    <property type="project" value="UniProtKB-KW"/>
</dbReference>
<dbReference type="SUPFAM" id="SSF81342">
    <property type="entry name" value="Transmembrane di-heme cytochromes"/>
    <property type="match status" value="1"/>
</dbReference>
<dbReference type="RefSeq" id="WP_090483371.1">
    <property type="nucleotide sequence ID" value="NZ_FOUO01000001.1"/>
</dbReference>
<evidence type="ECO:0000256" key="5">
    <source>
        <dbReference type="ARBA" id="ARBA00022617"/>
    </source>
</evidence>
<dbReference type="Proteomes" id="UP000199556">
    <property type="component" value="Unassembled WGS sequence"/>
</dbReference>
<dbReference type="AlphaFoldDB" id="A0A1I4PFF1"/>
<evidence type="ECO:0000313" key="15">
    <source>
        <dbReference type="EMBL" id="SFM26491.1"/>
    </source>
</evidence>
<evidence type="ECO:0000256" key="1">
    <source>
        <dbReference type="ARBA" id="ARBA00001970"/>
    </source>
</evidence>
<organism evidence="15 16">
    <name type="scientific">Ectothiorhodospira mobilis</name>
    <dbReference type="NCBI Taxonomy" id="195064"/>
    <lineage>
        <taxon>Bacteria</taxon>
        <taxon>Pseudomonadati</taxon>
        <taxon>Pseudomonadota</taxon>
        <taxon>Gammaproteobacteria</taxon>
        <taxon>Chromatiales</taxon>
        <taxon>Ectothiorhodospiraceae</taxon>
        <taxon>Ectothiorhodospira</taxon>
    </lineage>
</organism>
<dbReference type="PANTHER" id="PTHR30529">
    <property type="entry name" value="CYTOCHROME B561"/>
    <property type="match status" value="1"/>
</dbReference>
<feature type="transmembrane region" description="Helical" evidence="13">
    <location>
        <begin position="103"/>
        <end position="135"/>
    </location>
</feature>
<proteinExistence type="inferred from homology"/>
<dbReference type="GO" id="GO:0009055">
    <property type="term" value="F:electron transfer activity"/>
    <property type="evidence" value="ECO:0007669"/>
    <property type="project" value="InterPro"/>
</dbReference>
<evidence type="ECO:0000256" key="2">
    <source>
        <dbReference type="ARBA" id="ARBA00004651"/>
    </source>
</evidence>
<feature type="transmembrane region" description="Helical" evidence="13">
    <location>
        <begin position="23"/>
        <end position="45"/>
    </location>
</feature>
<keyword evidence="7" id="KW-0479">Metal-binding</keyword>
<dbReference type="OrthoDB" id="1247465at2"/>
<evidence type="ECO:0000256" key="8">
    <source>
        <dbReference type="ARBA" id="ARBA00022982"/>
    </source>
</evidence>
<keyword evidence="4" id="KW-1003">Cell membrane</keyword>
<protein>
    <submittedName>
        <fullName evidence="15">Cytochrome b561</fullName>
    </submittedName>
</protein>
<evidence type="ECO:0000256" key="4">
    <source>
        <dbReference type="ARBA" id="ARBA00022475"/>
    </source>
</evidence>
<sequence>MSTDYPTVEVASGLPRHSFALRVLHWLIAVLLVFALIGGFTLGILGQEQLTALVGADLAGTAFMAHKTLGISILLLMLVRLVVRLSQRTPEYAISPTRMQRALGGLVHFLLYVLVIAMPIVGWLGTAAAGAPVNFFTWELPGFLAEDPALAENLFLAHMALGVTIAILIVLHTAAGLYHYRVRQDWVMKRISLFR</sequence>
<comment type="subcellular location">
    <subcellularLocation>
        <location evidence="2">Cell membrane</location>
        <topology evidence="2">Multi-pass membrane protein</topology>
    </subcellularLocation>
</comment>
<dbReference type="GO" id="GO:0022904">
    <property type="term" value="P:respiratory electron transport chain"/>
    <property type="evidence" value="ECO:0007669"/>
    <property type="project" value="InterPro"/>
</dbReference>
<evidence type="ECO:0000256" key="9">
    <source>
        <dbReference type="ARBA" id="ARBA00022989"/>
    </source>
</evidence>
<comment type="cofactor">
    <cofactor evidence="1">
        <name>heme b</name>
        <dbReference type="ChEBI" id="CHEBI:60344"/>
    </cofactor>
</comment>
<evidence type="ECO:0000256" key="10">
    <source>
        <dbReference type="ARBA" id="ARBA00023004"/>
    </source>
</evidence>
<accession>A0A1I4PFF1</accession>
<dbReference type="EMBL" id="FOUO01000001">
    <property type="protein sequence ID" value="SFM26491.1"/>
    <property type="molecule type" value="Genomic_DNA"/>
</dbReference>
<keyword evidence="10" id="KW-0408">Iron</keyword>
<keyword evidence="3" id="KW-0813">Transport</keyword>
<dbReference type="PANTHER" id="PTHR30529:SF1">
    <property type="entry name" value="CYTOCHROME B561 HOMOLOG 2"/>
    <property type="match status" value="1"/>
</dbReference>
<gene>
    <name evidence="15" type="ORF">SAMN05421721_101247</name>
</gene>
<keyword evidence="11 13" id="KW-0472">Membrane</keyword>
<dbReference type="Pfam" id="PF01292">
    <property type="entry name" value="Ni_hydr_CYTB"/>
    <property type="match status" value="1"/>
</dbReference>
<dbReference type="Gene3D" id="1.20.950.20">
    <property type="entry name" value="Transmembrane di-heme cytochromes, Chain C"/>
    <property type="match status" value="1"/>
</dbReference>
<comment type="similarity">
    <text evidence="12">Belongs to the cytochrome b561 family.</text>
</comment>
<keyword evidence="8" id="KW-0249">Electron transport</keyword>
<feature type="domain" description="Cytochrome b561 bacterial/Ni-hydrogenase" evidence="14">
    <location>
        <begin position="16"/>
        <end position="191"/>
    </location>
</feature>
<evidence type="ECO:0000256" key="11">
    <source>
        <dbReference type="ARBA" id="ARBA00023136"/>
    </source>
</evidence>
<feature type="transmembrane region" description="Helical" evidence="13">
    <location>
        <begin position="65"/>
        <end position="83"/>
    </location>
</feature>
<keyword evidence="5" id="KW-0349">Heme</keyword>
<dbReference type="GO" id="GO:0005886">
    <property type="term" value="C:plasma membrane"/>
    <property type="evidence" value="ECO:0007669"/>
    <property type="project" value="UniProtKB-SubCell"/>
</dbReference>
<keyword evidence="16" id="KW-1185">Reference proteome</keyword>
<evidence type="ECO:0000256" key="3">
    <source>
        <dbReference type="ARBA" id="ARBA00022448"/>
    </source>
</evidence>
<evidence type="ECO:0000256" key="7">
    <source>
        <dbReference type="ARBA" id="ARBA00022723"/>
    </source>
</evidence>
<dbReference type="InterPro" id="IPR016174">
    <property type="entry name" value="Di-haem_cyt_TM"/>
</dbReference>
<keyword evidence="9 13" id="KW-1133">Transmembrane helix</keyword>
<evidence type="ECO:0000256" key="6">
    <source>
        <dbReference type="ARBA" id="ARBA00022692"/>
    </source>
</evidence>
<name>A0A1I4PFF1_ECTMO</name>
<feature type="transmembrane region" description="Helical" evidence="13">
    <location>
        <begin position="155"/>
        <end position="180"/>
    </location>
</feature>
<evidence type="ECO:0000256" key="13">
    <source>
        <dbReference type="SAM" id="Phobius"/>
    </source>
</evidence>
<evidence type="ECO:0000259" key="14">
    <source>
        <dbReference type="Pfam" id="PF01292"/>
    </source>
</evidence>
<dbReference type="InterPro" id="IPR011577">
    <property type="entry name" value="Cyt_b561_bac/Ni-Hgenase"/>
</dbReference>
<dbReference type="InterPro" id="IPR052168">
    <property type="entry name" value="Cytochrome_b561_oxidase"/>
</dbReference>
<evidence type="ECO:0000313" key="16">
    <source>
        <dbReference type="Proteomes" id="UP000199556"/>
    </source>
</evidence>
<dbReference type="GO" id="GO:0020037">
    <property type="term" value="F:heme binding"/>
    <property type="evidence" value="ECO:0007669"/>
    <property type="project" value="TreeGrafter"/>
</dbReference>